<organism evidence="2 3">
    <name type="scientific">Cohnella abietis</name>
    <dbReference type="NCBI Taxonomy" id="2507935"/>
    <lineage>
        <taxon>Bacteria</taxon>
        <taxon>Bacillati</taxon>
        <taxon>Bacillota</taxon>
        <taxon>Bacilli</taxon>
        <taxon>Bacillales</taxon>
        <taxon>Paenibacillaceae</taxon>
        <taxon>Cohnella</taxon>
    </lineage>
</organism>
<keyword evidence="1" id="KW-0732">Signal</keyword>
<protein>
    <recommendedName>
        <fullName evidence="4">Lipoprotein</fullName>
    </recommendedName>
</protein>
<dbReference type="KEGG" id="cohn:KCTCHS21_58680"/>
<dbReference type="PROSITE" id="PS51257">
    <property type="entry name" value="PROKAR_LIPOPROTEIN"/>
    <property type="match status" value="1"/>
</dbReference>
<dbReference type="EMBL" id="AP019400">
    <property type="protein sequence ID" value="BBI36469.1"/>
    <property type="molecule type" value="Genomic_DNA"/>
</dbReference>
<dbReference type="AlphaFoldDB" id="A0A3T1DEE6"/>
<evidence type="ECO:0000256" key="1">
    <source>
        <dbReference type="SAM" id="SignalP"/>
    </source>
</evidence>
<keyword evidence="3" id="KW-1185">Reference proteome</keyword>
<feature type="chain" id="PRO_5039256144" description="Lipoprotein" evidence="1">
    <location>
        <begin position="23"/>
        <end position="173"/>
    </location>
</feature>
<name>A0A3T1DEE6_9BACL</name>
<reference evidence="2 3" key="1">
    <citation type="submission" date="2019-01" db="EMBL/GenBank/DDBJ databases">
        <title>Complete genome sequence of Cohnella hallensis HS21 isolated from Korean fir (Abies koreana) rhizospheric soil.</title>
        <authorList>
            <person name="Jiang L."/>
            <person name="Kang S.W."/>
            <person name="Kim S."/>
            <person name="Jung J."/>
            <person name="Kim C.Y."/>
            <person name="Kim D.H."/>
            <person name="Kim S.W."/>
            <person name="Lee J."/>
        </authorList>
    </citation>
    <scope>NUCLEOTIDE SEQUENCE [LARGE SCALE GENOMIC DNA]</scope>
    <source>
        <strain evidence="2 3">HS21</strain>
    </source>
</reference>
<feature type="signal peptide" evidence="1">
    <location>
        <begin position="1"/>
        <end position="22"/>
    </location>
</feature>
<evidence type="ECO:0008006" key="4">
    <source>
        <dbReference type="Google" id="ProtNLM"/>
    </source>
</evidence>
<accession>A0A3T1DEE6</accession>
<dbReference type="Proteomes" id="UP000289856">
    <property type="component" value="Chromosome"/>
</dbReference>
<proteinExistence type="predicted"/>
<sequence length="173" mass="19288">MLMKKGILLLSAILILSLTACSSSEKVTKAEAPSSISSATNTEAVLDSINLSQYRTGTTRTQPELINVYSDQEKLAVLGAWLKTAGTPEVFPEDKKINRINVVVYFYKVEEQPLTSDAYMLVTFEDGTSYSKLAVPPRFIEDNYPYDESVNESIISHMGTDDWRKMGDTNNIF</sequence>
<evidence type="ECO:0000313" key="2">
    <source>
        <dbReference type="EMBL" id="BBI36469.1"/>
    </source>
</evidence>
<gene>
    <name evidence="2" type="ORF">KCTCHS21_58680</name>
</gene>
<evidence type="ECO:0000313" key="3">
    <source>
        <dbReference type="Proteomes" id="UP000289856"/>
    </source>
</evidence>